<dbReference type="Proteomes" id="UP001175271">
    <property type="component" value="Unassembled WGS sequence"/>
</dbReference>
<organism evidence="2 3">
    <name type="scientific">Steinernema hermaphroditum</name>
    <dbReference type="NCBI Taxonomy" id="289476"/>
    <lineage>
        <taxon>Eukaryota</taxon>
        <taxon>Metazoa</taxon>
        <taxon>Ecdysozoa</taxon>
        <taxon>Nematoda</taxon>
        <taxon>Chromadorea</taxon>
        <taxon>Rhabditida</taxon>
        <taxon>Tylenchina</taxon>
        <taxon>Panagrolaimomorpha</taxon>
        <taxon>Strongyloidoidea</taxon>
        <taxon>Steinernematidae</taxon>
        <taxon>Steinernema</taxon>
    </lineage>
</organism>
<evidence type="ECO:0000313" key="3">
    <source>
        <dbReference type="Proteomes" id="UP001175271"/>
    </source>
</evidence>
<name>A0AA39IQ20_9BILA</name>
<evidence type="ECO:0008006" key="4">
    <source>
        <dbReference type="Google" id="ProtNLM"/>
    </source>
</evidence>
<proteinExistence type="predicted"/>
<keyword evidence="1" id="KW-0732">Signal</keyword>
<reference evidence="2" key="1">
    <citation type="submission" date="2023-06" db="EMBL/GenBank/DDBJ databases">
        <title>Genomic analysis of the entomopathogenic nematode Steinernema hermaphroditum.</title>
        <authorList>
            <person name="Schwarz E.M."/>
            <person name="Heppert J.K."/>
            <person name="Baniya A."/>
            <person name="Schwartz H.T."/>
            <person name="Tan C.-H."/>
            <person name="Antoshechkin I."/>
            <person name="Sternberg P.W."/>
            <person name="Goodrich-Blair H."/>
            <person name="Dillman A.R."/>
        </authorList>
    </citation>
    <scope>NUCLEOTIDE SEQUENCE</scope>
    <source>
        <strain evidence="2">PS9179</strain>
        <tissue evidence="2">Whole animal</tissue>
    </source>
</reference>
<evidence type="ECO:0000313" key="2">
    <source>
        <dbReference type="EMBL" id="KAK0427740.1"/>
    </source>
</evidence>
<feature type="signal peptide" evidence="1">
    <location>
        <begin position="1"/>
        <end position="18"/>
    </location>
</feature>
<evidence type="ECO:0000256" key="1">
    <source>
        <dbReference type="SAM" id="SignalP"/>
    </source>
</evidence>
<sequence length="516" mass="59426">MRLPVWLVMYVISTAVLCDHSIVIPNQIHADFYHALFAAQFKQYQTTISTAVTINDSAYPSTYYRSLKLGESLSIPSAIFQWTQPYHPIYFYTNIKQDEILSEAVLKIHEFVLTQRSSALFNIATQLWAGKGADYQALKEFDVENAVPRFITEKHNSSEKRQQLEDLYVELCKTYTFGIDRKSLSFLSKREAHKKIMEIYESGIKVNQLNSAVRKALSLVKTNAHTSASWSDVLVVPSNNSCPSKAELVQHAEKLCGNMYIFKNVRYTHDTIKDKLRYQISRECSEIGTYKQISFTCGVPKDSPVEPPKEIFHDYFKHMHMAFLKSYATVARQMLQSKGAVRGKLKNFLSDAEQAFIQWMTMSSGFDISANFRIAQYAFPYPPEIYDGPGQKLVSCTRTATEIFGSMQNIPLLERSKILFKWATQLLRNETINEIDLKEFEMNAIVSKYDSDSLFSREAFWIAKKRVEEKYIAFCKTYTIGISPEKLNFLHEPNSRTKLATLFRRVFNPETFLSNV</sequence>
<dbReference type="EMBL" id="JAUCMV010000001">
    <property type="protein sequence ID" value="KAK0427740.1"/>
    <property type="molecule type" value="Genomic_DNA"/>
</dbReference>
<gene>
    <name evidence="2" type="ORF">QR680_010401</name>
</gene>
<accession>A0AA39IQ20</accession>
<feature type="chain" id="PRO_5041299543" description="Peptidase M13 N-terminal domain-containing protein" evidence="1">
    <location>
        <begin position="19"/>
        <end position="516"/>
    </location>
</feature>
<protein>
    <recommendedName>
        <fullName evidence="4">Peptidase M13 N-terminal domain-containing protein</fullName>
    </recommendedName>
</protein>
<keyword evidence="3" id="KW-1185">Reference proteome</keyword>
<dbReference type="AlphaFoldDB" id="A0AA39IQ20"/>
<comment type="caution">
    <text evidence="2">The sequence shown here is derived from an EMBL/GenBank/DDBJ whole genome shotgun (WGS) entry which is preliminary data.</text>
</comment>